<proteinExistence type="predicted"/>
<evidence type="ECO:0000313" key="2">
    <source>
        <dbReference type="EMBL" id="KAJ8372209.1"/>
    </source>
</evidence>
<keyword evidence="1" id="KW-0812">Transmembrane</keyword>
<keyword evidence="1" id="KW-1133">Transmembrane helix</keyword>
<reference evidence="2" key="1">
    <citation type="journal article" date="2023" name="Science">
        <title>Genome structures resolve the early diversification of teleost fishes.</title>
        <authorList>
            <person name="Parey E."/>
            <person name="Louis A."/>
            <person name="Montfort J."/>
            <person name="Bouchez O."/>
            <person name="Roques C."/>
            <person name="Iampietro C."/>
            <person name="Lluch J."/>
            <person name="Castinel A."/>
            <person name="Donnadieu C."/>
            <person name="Desvignes T."/>
            <person name="Floi Bucao C."/>
            <person name="Jouanno E."/>
            <person name="Wen M."/>
            <person name="Mejri S."/>
            <person name="Dirks R."/>
            <person name="Jansen H."/>
            <person name="Henkel C."/>
            <person name="Chen W.J."/>
            <person name="Zahm M."/>
            <person name="Cabau C."/>
            <person name="Klopp C."/>
            <person name="Thompson A.W."/>
            <person name="Robinson-Rechavi M."/>
            <person name="Braasch I."/>
            <person name="Lecointre G."/>
            <person name="Bobe J."/>
            <person name="Postlethwait J.H."/>
            <person name="Berthelot C."/>
            <person name="Roest Crollius H."/>
            <person name="Guiguen Y."/>
        </authorList>
    </citation>
    <scope>NUCLEOTIDE SEQUENCE</scope>
    <source>
        <strain evidence="2">NC1722</strain>
    </source>
</reference>
<dbReference type="AlphaFoldDB" id="A0AAD7R942"/>
<comment type="caution">
    <text evidence="2">The sequence shown here is derived from an EMBL/GenBank/DDBJ whole genome shotgun (WGS) entry which is preliminary data.</text>
</comment>
<evidence type="ECO:0000313" key="3">
    <source>
        <dbReference type="Proteomes" id="UP001221898"/>
    </source>
</evidence>
<feature type="transmembrane region" description="Helical" evidence="1">
    <location>
        <begin position="35"/>
        <end position="55"/>
    </location>
</feature>
<feature type="transmembrane region" description="Helical" evidence="1">
    <location>
        <begin position="67"/>
        <end position="89"/>
    </location>
</feature>
<gene>
    <name evidence="2" type="ORF">AAFF_G00293280</name>
</gene>
<protein>
    <submittedName>
        <fullName evidence="2">Uncharacterized protein</fullName>
    </submittedName>
</protein>
<dbReference type="Proteomes" id="UP001221898">
    <property type="component" value="Unassembled WGS sequence"/>
</dbReference>
<accession>A0AAD7R942</accession>
<dbReference type="EMBL" id="JAINUG010000410">
    <property type="protein sequence ID" value="KAJ8372209.1"/>
    <property type="molecule type" value="Genomic_DNA"/>
</dbReference>
<name>A0AAD7R942_9TELE</name>
<evidence type="ECO:0000256" key="1">
    <source>
        <dbReference type="SAM" id="Phobius"/>
    </source>
</evidence>
<keyword evidence="1" id="KW-0472">Membrane</keyword>
<keyword evidence="3" id="KW-1185">Reference proteome</keyword>
<sequence>MSFCCLAVLRALRSPGLGEGEGQGPHLAKKRAFRIITVSLVFTLANYLPVIVVSFLQGHISARSFGIMYATCSSLSVLFSFVQPLYFLFRAGKMQCIMGH</sequence>
<organism evidence="2 3">
    <name type="scientific">Aldrovandia affinis</name>
    <dbReference type="NCBI Taxonomy" id="143900"/>
    <lineage>
        <taxon>Eukaryota</taxon>
        <taxon>Metazoa</taxon>
        <taxon>Chordata</taxon>
        <taxon>Craniata</taxon>
        <taxon>Vertebrata</taxon>
        <taxon>Euteleostomi</taxon>
        <taxon>Actinopterygii</taxon>
        <taxon>Neopterygii</taxon>
        <taxon>Teleostei</taxon>
        <taxon>Notacanthiformes</taxon>
        <taxon>Halosauridae</taxon>
        <taxon>Aldrovandia</taxon>
    </lineage>
</organism>